<dbReference type="Proteomes" id="UP000629911">
    <property type="component" value="Unassembled WGS sequence"/>
</dbReference>
<name>A0ABQ2U072_9ACTN</name>
<feature type="compositionally biased region" description="Basic and acidic residues" evidence="2">
    <location>
        <begin position="426"/>
        <end position="442"/>
    </location>
</feature>
<evidence type="ECO:0000256" key="2">
    <source>
        <dbReference type="SAM" id="MobiDB-lite"/>
    </source>
</evidence>
<feature type="region of interest" description="Disordered" evidence="2">
    <location>
        <begin position="292"/>
        <end position="364"/>
    </location>
</feature>
<gene>
    <name evidence="3" type="ORF">GCM10010287_36610</name>
</gene>
<accession>A0ABQ2U072</accession>
<feature type="coiled-coil region" evidence="1">
    <location>
        <begin position="532"/>
        <end position="566"/>
    </location>
</feature>
<feature type="region of interest" description="Disordered" evidence="2">
    <location>
        <begin position="123"/>
        <end position="150"/>
    </location>
</feature>
<feature type="coiled-coil region" evidence="1">
    <location>
        <begin position="57"/>
        <end position="84"/>
    </location>
</feature>
<dbReference type="Gene3D" id="3.40.50.300">
    <property type="entry name" value="P-loop containing nucleotide triphosphate hydrolases"/>
    <property type="match status" value="1"/>
</dbReference>
<reference evidence="4" key="1">
    <citation type="journal article" date="2019" name="Int. J. Syst. Evol. Microbiol.">
        <title>The Global Catalogue of Microorganisms (GCM) 10K type strain sequencing project: providing services to taxonomists for standard genome sequencing and annotation.</title>
        <authorList>
            <consortium name="The Broad Institute Genomics Platform"/>
            <consortium name="The Broad Institute Genome Sequencing Center for Infectious Disease"/>
            <person name="Wu L."/>
            <person name="Ma J."/>
        </authorList>
    </citation>
    <scope>NUCLEOTIDE SEQUENCE [LARGE SCALE GENOMIC DNA]</scope>
    <source>
        <strain evidence="4">JCM 4422</strain>
    </source>
</reference>
<evidence type="ECO:0000313" key="4">
    <source>
        <dbReference type="Proteomes" id="UP000629911"/>
    </source>
</evidence>
<dbReference type="RefSeq" id="WP_189365329.1">
    <property type="nucleotide sequence ID" value="NZ_BMTZ01000010.1"/>
</dbReference>
<feature type="compositionally biased region" description="Basic and acidic residues" evidence="2">
    <location>
        <begin position="297"/>
        <end position="335"/>
    </location>
</feature>
<evidence type="ECO:0000256" key="1">
    <source>
        <dbReference type="SAM" id="Coils"/>
    </source>
</evidence>
<comment type="caution">
    <text evidence="3">The sequence shown here is derived from an EMBL/GenBank/DDBJ whole genome shotgun (WGS) entry which is preliminary data.</text>
</comment>
<feature type="compositionally biased region" description="Low complexity" evidence="2">
    <location>
        <begin position="177"/>
        <end position="193"/>
    </location>
</feature>
<feature type="region of interest" description="Disordered" evidence="2">
    <location>
        <begin position="411"/>
        <end position="465"/>
    </location>
</feature>
<keyword evidence="1" id="KW-0175">Coiled coil</keyword>
<evidence type="ECO:0000313" key="3">
    <source>
        <dbReference type="EMBL" id="GGT59112.1"/>
    </source>
</evidence>
<proteinExistence type="predicted"/>
<organism evidence="3 4">
    <name type="scientific">Streptomyces variabilis</name>
    <dbReference type="NCBI Taxonomy" id="67372"/>
    <lineage>
        <taxon>Bacteria</taxon>
        <taxon>Bacillati</taxon>
        <taxon>Actinomycetota</taxon>
        <taxon>Actinomycetes</taxon>
        <taxon>Kitasatosporales</taxon>
        <taxon>Streptomycetaceae</taxon>
        <taxon>Streptomyces</taxon>
        <taxon>Streptomyces griseoincarnatus group</taxon>
    </lineage>
</organism>
<feature type="region of interest" description="Disordered" evidence="2">
    <location>
        <begin position="965"/>
        <end position="992"/>
    </location>
</feature>
<protein>
    <submittedName>
        <fullName evidence="3">Uncharacterized protein</fullName>
    </submittedName>
</protein>
<feature type="region of interest" description="Disordered" evidence="2">
    <location>
        <begin position="742"/>
        <end position="761"/>
    </location>
</feature>
<keyword evidence="4" id="KW-1185">Reference proteome</keyword>
<feature type="region of interest" description="Disordered" evidence="2">
    <location>
        <begin position="168"/>
        <end position="206"/>
    </location>
</feature>
<dbReference type="InterPro" id="IPR027417">
    <property type="entry name" value="P-loop_NTPase"/>
</dbReference>
<feature type="compositionally biased region" description="Basic and acidic residues" evidence="2">
    <location>
        <begin position="452"/>
        <end position="465"/>
    </location>
</feature>
<dbReference type="Pfam" id="PF13558">
    <property type="entry name" value="SbcC_Walker_B"/>
    <property type="match status" value="1"/>
</dbReference>
<sequence>MRTRLFAPLNEVQFEALLAVLRSLRSVRTAEAISPTRMRQVLTDALPALDTDNLTQIAEAMERISELEHKLERTRQEAKLLDGTDRSYRRYLRTVAQVEAAALTAANTEFDDQARNFKRATDQLDDAQQASRDAAQEHARAQSDISRARGQLSADEALLSDHAGAELPHHEERARDLAAQAEAAARRALTASTDADEARRKAADSLNDAQAAQAQLTRISGDLRTTANALGAQAACEHLMTASAALAAAGQGADTTLDTAWLCSHPLAWAEDHQRQIQAVDRALHDYQHMQANQRTAADEQRAAEDAEDMRREAARQATGERRRAEEELSARLHDWQASAPLLGPLPPQLAAPGEAEERTDTSRLTAWRASAAAAARSRIDLPGHQQKASADAALALAAARIADQARIDHTAAQETADEAGAAHETALDHAHAQTEADDSRRTQAHRLHQQTRHDAQAELEAAERARTDADAAVLQAVRDWLSRVHTWRGNLSHLSADHLPLPHPTAPAADLHALQPSDLTLAAMHAHAQAAPRLQRQAEHAARQVQAATETVSALTEELHQAQQAAPVPAPPAWRARTGRDGVPLWALVDFAPHLSADDAHRLEGALLVAGLLDALVTPDGRVCDGDLTLTPTAPAQGRTLADLLVVEDTPAVDAARVREILAAVPLDTPGSDPASGCLAHGVLTAGAPAGYQAAFIGRTPRERARQQRVKRLEGELAAAHRTHRAAEGHLARCRQDITEAAAERDSPPPAACVDDARRQAADQHAAAEALKHSTATALADADRALERTLAELEAAAAARNAAVSAAALTHEHARHSAARAAEAAQTAAEAAADQAAIAQASEDARARAAAAQHAADAEHEAFPRSAIEAVEAAHTGEDTAEQDLNRARAETLKATGRHQQASQAVSEALRALNRAAALPAGDMLRTEPDHLDARRNTAAQLVGHIQAWAPASQRVADLLKRADGDHQEAAERRTRHTQAEREAAQTQRRAEEEAATVAEMRALYGAKYQELQARRDATSEKLRQAEARAEQCRGRQQDADQQASAAQATLVMLVPQREAAEKHRDACMTRLGRLADERLAAVSDDLPTTDSGRPANLTTCLAWARRLLADAPGGTDRRTALVRQRDRDLALLETAARKASTGLAGFDRQVTLLSIEDTPWRRAVVADPAAVRGQDVPTAVQDLKATAAQLEDDLRADIKQVLKTSLFTRLQRDIQLRRQAAVELVTQIHDTLKDVRTGVAHVGVQVEWDVRDDPEAQRMVDLIDKPPSDDTFEQMYDALRQRMNEKAGEPWAERVAHTFDYRSWYDWTISVTHASFEAAGKEKFREITARSNPLEALSTGERRLATMLPLLAAAWSMYSAPGYAGPRLLSVDEIDAAFDERNLRQVLALLRSWDFDVLATAPFMTPLIKRETQRAMVHEVVTAGRRRITVPWLWDGHGEPQPLTLDATAAQPQDTP</sequence>
<dbReference type="EMBL" id="BMTZ01000010">
    <property type="protein sequence ID" value="GGT59112.1"/>
    <property type="molecule type" value="Genomic_DNA"/>
</dbReference>